<organism evidence="1 2">
    <name type="scientific">Cyclotella atomus</name>
    <dbReference type="NCBI Taxonomy" id="382360"/>
    <lineage>
        <taxon>Eukaryota</taxon>
        <taxon>Sar</taxon>
        <taxon>Stramenopiles</taxon>
        <taxon>Ochrophyta</taxon>
        <taxon>Bacillariophyta</taxon>
        <taxon>Coscinodiscophyceae</taxon>
        <taxon>Thalassiosirophycidae</taxon>
        <taxon>Stephanodiscales</taxon>
        <taxon>Stephanodiscaceae</taxon>
        <taxon>Cyclotella</taxon>
    </lineage>
</organism>
<evidence type="ECO:0000313" key="1">
    <source>
        <dbReference type="EMBL" id="KAL3784317.1"/>
    </source>
</evidence>
<sequence length="340" mass="37569">MVIKYDELLAEAGYSKKAIDEVRAGKLHYGGSLDAASDKELSVKLAFHVDAKLQNVAGLFMRFPKKKEFDDAVIALEMIAEDGGDGSLDDFKGVKLNPNSDVMDKLYNDAKAGSDLNLSSDEIEAFNVLGKKASHDEIEQCLRQVLLNRFRAYKKHGLAGIAPYARGKKDFSVGDELKHQLEVGPLLKKYSPVFWKYVMEYPNNKPDGAVESFFWVNSLIDDKPTIALVHRLGMPQDGGYVYMERHFYLSRSHNCLQGIGSALPSEDGGTAVFYATRTSTDQVSGFGGSAKRTIGNKIMGGRMAENFERARKVVAEAKELDMMNSLDKASLEDSPIMADD</sequence>
<gene>
    <name evidence="1" type="ORF">ACHAWO_004567</name>
</gene>
<dbReference type="EMBL" id="JALLPJ020000732">
    <property type="protein sequence ID" value="KAL3784317.1"/>
    <property type="molecule type" value="Genomic_DNA"/>
</dbReference>
<reference evidence="1 2" key="1">
    <citation type="submission" date="2024-10" db="EMBL/GenBank/DDBJ databases">
        <title>Updated reference genomes for cyclostephanoid diatoms.</title>
        <authorList>
            <person name="Roberts W.R."/>
            <person name="Alverson A.J."/>
        </authorList>
    </citation>
    <scope>NUCLEOTIDE SEQUENCE [LARGE SCALE GENOMIC DNA]</scope>
    <source>
        <strain evidence="1 2">AJA010-31</strain>
    </source>
</reference>
<dbReference type="AlphaFoldDB" id="A0ABD3P8F4"/>
<accession>A0ABD3P8F4</accession>
<evidence type="ECO:0000313" key="2">
    <source>
        <dbReference type="Proteomes" id="UP001530400"/>
    </source>
</evidence>
<proteinExistence type="predicted"/>
<dbReference type="Proteomes" id="UP001530400">
    <property type="component" value="Unassembled WGS sequence"/>
</dbReference>
<comment type="caution">
    <text evidence="1">The sequence shown here is derived from an EMBL/GenBank/DDBJ whole genome shotgun (WGS) entry which is preliminary data.</text>
</comment>
<name>A0ABD3P8F4_9STRA</name>
<protein>
    <submittedName>
        <fullName evidence="1">Uncharacterized protein</fullName>
    </submittedName>
</protein>
<keyword evidence="2" id="KW-1185">Reference proteome</keyword>